<reference evidence="3" key="1">
    <citation type="submission" date="2023-07" db="EMBL/GenBank/DDBJ databases">
        <title>Biological control against Fusarium languescens, the causal agent of wilt in Jalapeno peppers, by a novel bacterial subspecies: Bacillus cabrialesii subsp. tritici TSO2.</title>
        <authorList>
            <person name="Montoya-Martinez A.C."/>
            <person name="Figueroa-Brambila K.M."/>
            <person name="Escalante-Beltran A."/>
            <person name="Lopez-Montoya N.D."/>
            <person name="Valenzuela-Ruiz V."/>
            <person name="Parra-Cota F.I."/>
            <person name="Estrada Alvarado M.I."/>
            <person name="De Los Santos Villalobos S."/>
        </authorList>
    </citation>
    <scope>NUCLEOTIDE SEQUENCE</scope>
    <source>
        <strain evidence="3">TSO2</strain>
    </source>
</reference>
<feature type="domain" description="Baseplate protein J-like barrel" evidence="2">
    <location>
        <begin position="97"/>
        <end position="178"/>
    </location>
</feature>
<organism evidence="3 4">
    <name type="scientific">Bacillus cabrialesii subsp. tritici</name>
    <dbReference type="NCBI Taxonomy" id="2944916"/>
    <lineage>
        <taxon>Bacteria</taxon>
        <taxon>Bacillati</taxon>
        <taxon>Bacillota</taxon>
        <taxon>Bacilli</taxon>
        <taxon>Bacillales</taxon>
        <taxon>Bacillaceae</taxon>
        <taxon>Bacillus</taxon>
        <taxon>Bacillus cabrialesii</taxon>
    </lineage>
</organism>
<dbReference type="Proteomes" id="UP001177121">
    <property type="component" value="Unassembled WGS sequence"/>
</dbReference>
<proteinExistence type="predicted"/>
<name>A0ABT9DMZ6_9BACI</name>
<sequence>MLILLDETGFQRQTYSELVDSMEDRAREQFGEDVNTSSKTPLGIIIRIFAWFLAGLWDIAERVYNSGFVSKSEGVQLDRLGSNSGITREPAAESVVTLSFTGEPGIVIEEQTQFTTESGIYFELIEDVVIEANGTGSGTAVSLSKGVINNVAANTITVQAEPSEGVYSVTNPEPSAGGADEETDSEFRARIKKSVEGSSASTNGGIISALLNVSGVRSANIVANNTMQTDADGNPPKSIHAYVLGGTKDDVAQALFDSVAAGIETVGEQVVTITDASGLDHAVKFDFAREVKIYLQLDLKTNASFPIDGVSQIKNNLVYKIGGIDANGSYYTGSQMGDDVILSQLFNAVYQVDGVSDVTIKMGKDVTSLSQSNIEIEPKEVAQVHFDEIVVNLI</sequence>
<protein>
    <submittedName>
        <fullName evidence="3">Baseplate J/gp47 family protein</fullName>
    </submittedName>
</protein>
<comment type="caution">
    <text evidence="3">The sequence shown here is derived from an EMBL/GenBank/DDBJ whole genome shotgun (WGS) entry which is preliminary data.</text>
</comment>
<evidence type="ECO:0000313" key="3">
    <source>
        <dbReference type="EMBL" id="MDO8226086.1"/>
    </source>
</evidence>
<dbReference type="InterPro" id="IPR052399">
    <property type="entry name" value="Phage_Baseplate_Assmbl_Protein"/>
</dbReference>
<dbReference type="InterPro" id="IPR006949">
    <property type="entry name" value="Barrel_Baseplate_J-like"/>
</dbReference>
<accession>A0ABT9DMZ6</accession>
<dbReference type="PANTHER" id="PTHR37829:SF3">
    <property type="entry name" value="PROTEIN JAYE-RELATED"/>
    <property type="match status" value="1"/>
</dbReference>
<evidence type="ECO:0000313" key="4">
    <source>
        <dbReference type="Proteomes" id="UP001177121"/>
    </source>
</evidence>
<feature type="region of interest" description="Disordered" evidence="1">
    <location>
        <begin position="166"/>
        <end position="185"/>
    </location>
</feature>
<dbReference type="EMBL" id="JAHBMK020000001">
    <property type="protein sequence ID" value="MDO8226086.1"/>
    <property type="molecule type" value="Genomic_DNA"/>
</dbReference>
<evidence type="ECO:0000256" key="1">
    <source>
        <dbReference type="SAM" id="MobiDB-lite"/>
    </source>
</evidence>
<gene>
    <name evidence="3" type="ORF">KHP33_014735</name>
</gene>
<dbReference type="RefSeq" id="WP_304717897.1">
    <property type="nucleotide sequence ID" value="NZ_JAHBMK020000001.1"/>
</dbReference>
<keyword evidence="4" id="KW-1185">Reference proteome</keyword>
<dbReference type="Pfam" id="PF04865">
    <property type="entry name" value="Baseplate_J"/>
    <property type="match status" value="1"/>
</dbReference>
<evidence type="ECO:0000259" key="2">
    <source>
        <dbReference type="Pfam" id="PF04865"/>
    </source>
</evidence>
<dbReference type="PANTHER" id="PTHR37829">
    <property type="entry name" value="PHAGE-LIKE ELEMENT PBSX PROTEIN XKDT"/>
    <property type="match status" value="1"/>
</dbReference>